<keyword evidence="6" id="KW-0256">Endoplasmic reticulum</keyword>
<dbReference type="GO" id="GO:0034727">
    <property type="term" value="P:piecemeal microautophagy of the nucleus"/>
    <property type="evidence" value="ECO:0007669"/>
    <property type="project" value="TreeGrafter"/>
</dbReference>
<evidence type="ECO:0000256" key="8">
    <source>
        <dbReference type="ARBA" id="ARBA00023055"/>
    </source>
</evidence>
<dbReference type="Proteomes" id="UP000789595">
    <property type="component" value="Unassembled WGS sequence"/>
</dbReference>
<dbReference type="GO" id="GO:0006869">
    <property type="term" value="P:lipid transport"/>
    <property type="evidence" value="ECO:0007669"/>
    <property type="project" value="UniProtKB-KW"/>
</dbReference>
<gene>
    <name evidence="12" type="ORF">PECAL_5P09400</name>
</gene>
<keyword evidence="8" id="KW-0445">Lipid transport</keyword>
<name>A0A8J2SZA3_9STRA</name>
<accession>A0A8J2SZA3</accession>
<reference evidence="12" key="1">
    <citation type="submission" date="2021-11" db="EMBL/GenBank/DDBJ databases">
        <authorList>
            <consortium name="Genoscope - CEA"/>
            <person name="William W."/>
        </authorList>
    </citation>
    <scope>NUCLEOTIDE SEQUENCE</scope>
</reference>
<dbReference type="GO" id="GO:0032266">
    <property type="term" value="F:phosphatidylinositol-3-phosphate binding"/>
    <property type="evidence" value="ECO:0007669"/>
    <property type="project" value="TreeGrafter"/>
</dbReference>
<dbReference type="GO" id="GO:0000045">
    <property type="term" value="P:autophagosome assembly"/>
    <property type="evidence" value="ECO:0007669"/>
    <property type="project" value="TreeGrafter"/>
</dbReference>
<comment type="caution">
    <text evidence="12">The sequence shown here is derived from an EMBL/GenBank/DDBJ whole genome shotgun (WGS) entry which is preliminary data.</text>
</comment>
<comment type="subcellular location">
    <subcellularLocation>
        <location evidence="1">Endoplasmic reticulum membrane</location>
        <topology evidence="1">Peripheral membrane protein</topology>
    </subcellularLocation>
    <subcellularLocation>
        <location evidence="2">Preautophagosomal structure membrane</location>
        <topology evidence="2">Peripheral membrane protein</topology>
    </subcellularLocation>
</comment>
<dbReference type="GO" id="GO:0061908">
    <property type="term" value="C:phagophore"/>
    <property type="evidence" value="ECO:0007669"/>
    <property type="project" value="TreeGrafter"/>
</dbReference>
<evidence type="ECO:0000256" key="11">
    <source>
        <dbReference type="ARBA" id="ARBA00024615"/>
    </source>
</evidence>
<dbReference type="GO" id="GO:0061709">
    <property type="term" value="P:reticulophagy"/>
    <property type="evidence" value="ECO:0007669"/>
    <property type="project" value="TreeGrafter"/>
</dbReference>
<comment type="similarity">
    <text evidence="3">Belongs to the ATG2 family.</text>
</comment>
<protein>
    <recommendedName>
        <fullName evidence="4">Autophagy-related protein 2</fullName>
    </recommendedName>
</protein>
<dbReference type="InterPro" id="IPR026849">
    <property type="entry name" value="ATG2"/>
</dbReference>
<evidence type="ECO:0000256" key="1">
    <source>
        <dbReference type="ARBA" id="ARBA00004406"/>
    </source>
</evidence>
<evidence type="ECO:0000256" key="2">
    <source>
        <dbReference type="ARBA" id="ARBA00004623"/>
    </source>
</evidence>
<comment type="catalytic activity">
    <reaction evidence="11">
        <text>a 1,2-diacyl-sn-glycero-3-phosphoethanolamine(in) = a 1,2-diacyl-sn-glycero-3-phosphoethanolamine(out)</text>
        <dbReference type="Rhea" id="RHEA:38895"/>
        <dbReference type="ChEBI" id="CHEBI:64612"/>
    </reaction>
</comment>
<evidence type="ECO:0000313" key="13">
    <source>
        <dbReference type="Proteomes" id="UP000789595"/>
    </source>
</evidence>
<dbReference type="OrthoDB" id="18982at2759"/>
<dbReference type="PANTHER" id="PTHR13190:SF1">
    <property type="entry name" value="AUTOPHAGY-RELATED 2, ISOFORM A"/>
    <property type="match status" value="1"/>
</dbReference>
<dbReference type="GO" id="GO:0043495">
    <property type="term" value="F:protein-membrane adaptor activity"/>
    <property type="evidence" value="ECO:0007669"/>
    <property type="project" value="TreeGrafter"/>
</dbReference>
<evidence type="ECO:0000256" key="9">
    <source>
        <dbReference type="ARBA" id="ARBA00023136"/>
    </source>
</evidence>
<dbReference type="GO" id="GO:0000422">
    <property type="term" value="P:autophagy of mitochondrion"/>
    <property type="evidence" value="ECO:0007669"/>
    <property type="project" value="TreeGrafter"/>
</dbReference>
<evidence type="ECO:0000256" key="5">
    <source>
        <dbReference type="ARBA" id="ARBA00022448"/>
    </source>
</evidence>
<evidence type="ECO:0000256" key="3">
    <source>
        <dbReference type="ARBA" id="ARBA00009714"/>
    </source>
</evidence>
<keyword evidence="9" id="KW-0472">Membrane</keyword>
<dbReference type="GO" id="GO:0005789">
    <property type="term" value="C:endoplasmic reticulum membrane"/>
    <property type="evidence" value="ECO:0007669"/>
    <property type="project" value="UniProtKB-SubCell"/>
</dbReference>
<evidence type="ECO:0000313" key="12">
    <source>
        <dbReference type="EMBL" id="CAH0376364.1"/>
    </source>
</evidence>
<organism evidence="12 13">
    <name type="scientific">Pelagomonas calceolata</name>
    <dbReference type="NCBI Taxonomy" id="35677"/>
    <lineage>
        <taxon>Eukaryota</taxon>
        <taxon>Sar</taxon>
        <taxon>Stramenopiles</taxon>
        <taxon>Ochrophyta</taxon>
        <taxon>Pelagophyceae</taxon>
        <taxon>Pelagomonadales</taxon>
        <taxon>Pelagomonadaceae</taxon>
        <taxon>Pelagomonas</taxon>
    </lineage>
</organism>
<proteinExistence type="inferred from homology"/>
<keyword evidence="7" id="KW-0072">Autophagy</keyword>
<sequence>MLSQVKSRVTSFLFQLILNRLLGRVLKKKLQEIDVHDGIVTCNNVALDEKAVGALLLQPGWTITNCVVLHVELVATSLISMHRDGCVLRLKGVHVEASTIGPGGARKMDASKSKGVASRDVCCVAANLQNALVRWVMQGAQRTLVDVSGITVAIENSKIPILRFKLAELKLHTCTESRRSALSWGRLSVSVGNDVGLSELESGHAMIRELAESFDIDIHITSPSFRAPLVADMSFGTLLHTSQGQNQHAYQSRGVINTRHSDVTCSGKDTRKVIQSTMYRSLTGTSTKNASSVFECDGSFCKCQPPQLKIPKLRQTTVRVTILGNVKVIINDNAETATLGLFKLRFVGTSLSFVGKAASVNLRARAAHGMLISLSLCIELAVDVKEWTASMLRCAFLSSDATIFARWRARCLNLLDTLWPGDAHDMINATPVSCRAVVSIASMRVAWILRTVDGMWHLTASLRKTNLSIVSHSSSHASSLWAAELKEGSLWINQNCIASIDATNTHLCRIEVQSIESCPPLSRPALAAYRNKNNREHGSCLSRQGHSKSPEHESIMKTHYVIYIPSFCCLVSCDTIAVTASTTRKFVGNLDDCDSAIVSFDLILGSLAMCLLEDTEEERWDAIDWQQGPPNTLLVTMRGIAITTDNQAAYFKVVDARIVYDNQVVVCKRRSKSPTQTDQNMVHQGLIVGEYAPEGTVSLSIHGAACRLLVPHRRISVLFDATRLRFGTPSSSVVTKWFIVFLDTTLEYIPRAVSFHDLRAVLTVAVLQFCSMSVVGKLTSFASGLMRDTMILLKNKHAGVEIENEAERCNYVQAATIDVIDVVVAADSLKARNIHLYLNGDTARIYCCSDSLQTLIHLFFAVKEEVVEWTAVGGRLEGTVTVGENASSQDDNKSQYVTAKVMGEQSPPLPNSTAVWYDGVYPEMLQDHVSEPNLKSKLRIGMLCSEILCVCVQVREIHLGLFAGCDWGKVQRGRPRNLKCNSIHIQDQRNVNKLLEVVLLCSKFCTSTSTSLQTGCDVRVGDFSVSESLSSPREQALKRMLGHWQSHDAHPRETGEALLHFRALIDGPTTAIKVKLLPLRCCLDAEVINFLTSVFSEVKFQSKDGSPLVRFPCLEPRPAKHECHLVLDVAPLSLKLDYSPRQISVTRLCSDSLDDMFQMFTLERVEVTTRPCRIVSNALASALHRLWRVWSHELSSEQFYRFIQGASIIRPIHVIGRSISRAIHHTLVIKTRPHQWPVFRHELAKCSRVLVCESVRVGRSLVSHLTTALNDIANRLDGHDSSSSLAWNARGTTNDVRAHHFEDARNAIVNGLEDAHQACVAALSRSSPHQLVTVVPVVVLRPTVGLTRATTALLLSLEKTLDIDGESDIPLKQGGSLQF</sequence>
<evidence type="ECO:0000256" key="4">
    <source>
        <dbReference type="ARBA" id="ARBA00018070"/>
    </source>
</evidence>
<dbReference type="GO" id="GO:0034045">
    <property type="term" value="C:phagophore assembly site membrane"/>
    <property type="evidence" value="ECO:0007669"/>
    <property type="project" value="UniProtKB-SubCell"/>
</dbReference>
<keyword evidence="5" id="KW-0813">Transport</keyword>
<evidence type="ECO:0000256" key="6">
    <source>
        <dbReference type="ARBA" id="ARBA00022824"/>
    </source>
</evidence>
<dbReference type="PANTHER" id="PTHR13190">
    <property type="entry name" value="AUTOPHAGY-RELATED 2, ISOFORM A"/>
    <property type="match status" value="1"/>
</dbReference>
<dbReference type="EMBL" id="CAKKNE010000005">
    <property type="protein sequence ID" value="CAH0376364.1"/>
    <property type="molecule type" value="Genomic_DNA"/>
</dbReference>
<dbReference type="GO" id="GO:0061723">
    <property type="term" value="P:glycophagy"/>
    <property type="evidence" value="ECO:0007669"/>
    <property type="project" value="TreeGrafter"/>
</dbReference>
<evidence type="ECO:0000256" key="10">
    <source>
        <dbReference type="ARBA" id="ARBA00024479"/>
    </source>
</evidence>
<comment type="catalytic activity">
    <reaction evidence="10">
        <text>a 1,2-diacyl-sn-glycero-3-phospho-L-serine(in) = a 1,2-diacyl-sn-glycero-3-phospho-L-serine(out)</text>
        <dbReference type="Rhea" id="RHEA:38663"/>
        <dbReference type="ChEBI" id="CHEBI:57262"/>
    </reaction>
</comment>
<evidence type="ECO:0000256" key="7">
    <source>
        <dbReference type="ARBA" id="ARBA00023006"/>
    </source>
</evidence>
<keyword evidence="13" id="KW-1185">Reference proteome</keyword>